<dbReference type="Pfam" id="PF03995">
    <property type="entry name" value="Inhibitor_I36"/>
    <property type="match status" value="1"/>
</dbReference>
<proteinExistence type="predicted"/>
<organism evidence="2 3">
    <name type="scientific">Nonomuraea thailandensis</name>
    <dbReference type="NCBI Taxonomy" id="1188745"/>
    <lineage>
        <taxon>Bacteria</taxon>
        <taxon>Bacillati</taxon>
        <taxon>Actinomycetota</taxon>
        <taxon>Actinomycetes</taxon>
        <taxon>Streptosporangiales</taxon>
        <taxon>Streptosporangiaceae</taxon>
        <taxon>Nonomuraea</taxon>
    </lineage>
</organism>
<evidence type="ECO:0000313" key="3">
    <source>
        <dbReference type="Proteomes" id="UP001139648"/>
    </source>
</evidence>
<dbReference type="AlphaFoldDB" id="A0A9X2GLF1"/>
<accession>A0A9X2GLF1</accession>
<keyword evidence="3" id="KW-1185">Reference proteome</keyword>
<dbReference type="InterPro" id="IPR006311">
    <property type="entry name" value="TAT_signal"/>
</dbReference>
<dbReference type="Proteomes" id="UP001139648">
    <property type="component" value="Unassembled WGS sequence"/>
</dbReference>
<dbReference type="RefSeq" id="WP_253747168.1">
    <property type="nucleotide sequence ID" value="NZ_BAABKA010000035.1"/>
</dbReference>
<feature type="chain" id="PRO_5040925108" description="Peptidase inhibitor family I36" evidence="1">
    <location>
        <begin position="30"/>
        <end position="113"/>
    </location>
</feature>
<protein>
    <recommendedName>
        <fullName evidence="4">Peptidase inhibitor family I36</fullName>
    </recommendedName>
</protein>
<sequence length="113" mass="12349">MSLTRRVLASLTSAAALTFAAGVAQPAAAAVPSHRCAQGYVCFWTGDGFQGEVFFYQPVSDWCDVTPTQPARTIYNNTNRPWAFYRDTQCGALDATLAPGTWKTGLESYSWRS</sequence>
<dbReference type="PROSITE" id="PS51318">
    <property type="entry name" value="TAT"/>
    <property type="match status" value="1"/>
</dbReference>
<evidence type="ECO:0000256" key="1">
    <source>
        <dbReference type="SAM" id="SignalP"/>
    </source>
</evidence>
<evidence type="ECO:0000313" key="2">
    <source>
        <dbReference type="EMBL" id="MCP2359749.1"/>
    </source>
</evidence>
<comment type="caution">
    <text evidence="2">The sequence shown here is derived from an EMBL/GenBank/DDBJ whole genome shotgun (WGS) entry which is preliminary data.</text>
</comment>
<evidence type="ECO:0008006" key="4">
    <source>
        <dbReference type="Google" id="ProtNLM"/>
    </source>
</evidence>
<name>A0A9X2GLF1_9ACTN</name>
<feature type="signal peptide" evidence="1">
    <location>
        <begin position="1"/>
        <end position="29"/>
    </location>
</feature>
<keyword evidence="1" id="KW-0732">Signal</keyword>
<reference evidence="2" key="1">
    <citation type="submission" date="2022-06" db="EMBL/GenBank/DDBJ databases">
        <title>Sequencing the genomes of 1000 actinobacteria strains.</title>
        <authorList>
            <person name="Klenk H.-P."/>
        </authorList>
    </citation>
    <scope>NUCLEOTIDE SEQUENCE</scope>
    <source>
        <strain evidence="2">DSM 46694</strain>
    </source>
</reference>
<gene>
    <name evidence="2" type="ORF">HD597_006769</name>
</gene>
<dbReference type="EMBL" id="JAMZEB010000002">
    <property type="protein sequence ID" value="MCP2359749.1"/>
    <property type="molecule type" value="Genomic_DNA"/>
</dbReference>